<dbReference type="Proteomes" id="UP001064489">
    <property type="component" value="Chromosome 3"/>
</dbReference>
<keyword evidence="3" id="KW-1185">Reference proteome</keyword>
<gene>
    <name evidence="2" type="ORF">LWI28_007496</name>
</gene>
<keyword evidence="1" id="KW-0732">Signal</keyword>
<evidence type="ECO:0000313" key="2">
    <source>
        <dbReference type="EMBL" id="KAI9185459.1"/>
    </source>
</evidence>
<name>A0AAD5J3J8_ACENE</name>
<sequence length="72" mass="7752">MPLGLLAINLIAAAATTPAAATIANSLSIGHTIRQSLTHNNNTQDFEAFLSWGFPDFFILVKAAKTEHQRVC</sequence>
<feature type="signal peptide" evidence="1">
    <location>
        <begin position="1"/>
        <end position="21"/>
    </location>
</feature>
<protein>
    <recommendedName>
        <fullName evidence="4">Secreted protein</fullName>
    </recommendedName>
</protein>
<proteinExistence type="predicted"/>
<comment type="caution">
    <text evidence="2">The sequence shown here is derived from an EMBL/GenBank/DDBJ whole genome shotgun (WGS) entry which is preliminary data.</text>
</comment>
<evidence type="ECO:0008006" key="4">
    <source>
        <dbReference type="Google" id="ProtNLM"/>
    </source>
</evidence>
<reference evidence="2" key="2">
    <citation type="submission" date="2023-02" db="EMBL/GenBank/DDBJ databases">
        <authorList>
            <person name="Swenson N.G."/>
            <person name="Wegrzyn J.L."/>
            <person name="Mcevoy S.L."/>
        </authorList>
    </citation>
    <scope>NUCLEOTIDE SEQUENCE</scope>
    <source>
        <strain evidence="2">91603</strain>
        <tissue evidence="2">Leaf</tissue>
    </source>
</reference>
<dbReference type="EMBL" id="JAJSOW010000100">
    <property type="protein sequence ID" value="KAI9185459.1"/>
    <property type="molecule type" value="Genomic_DNA"/>
</dbReference>
<feature type="chain" id="PRO_5041951408" description="Secreted protein" evidence="1">
    <location>
        <begin position="22"/>
        <end position="72"/>
    </location>
</feature>
<evidence type="ECO:0000256" key="1">
    <source>
        <dbReference type="SAM" id="SignalP"/>
    </source>
</evidence>
<accession>A0AAD5J3J8</accession>
<reference evidence="2" key="1">
    <citation type="journal article" date="2022" name="Plant J.">
        <title>Strategies of tolerance reflected in two North American maple genomes.</title>
        <authorList>
            <person name="McEvoy S.L."/>
            <person name="Sezen U.U."/>
            <person name="Trouern-Trend A."/>
            <person name="McMahon S.M."/>
            <person name="Schaberg P.G."/>
            <person name="Yang J."/>
            <person name="Wegrzyn J.L."/>
            <person name="Swenson N.G."/>
        </authorList>
    </citation>
    <scope>NUCLEOTIDE SEQUENCE</scope>
    <source>
        <strain evidence="2">91603</strain>
    </source>
</reference>
<organism evidence="2 3">
    <name type="scientific">Acer negundo</name>
    <name type="common">Box elder</name>
    <dbReference type="NCBI Taxonomy" id="4023"/>
    <lineage>
        <taxon>Eukaryota</taxon>
        <taxon>Viridiplantae</taxon>
        <taxon>Streptophyta</taxon>
        <taxon>Embryophyta</taxon>
        <taxon>Tracheophyta</taxon>
        <taxon>Spermatophyta</taxon>
        <taxon>Magnoliopsida</taxon>
        <taxon>eudicotyledons</taxon>
        <taxon>Gunneridae</taxon>
        <taxon>Pentapetalae</taxon>
        <taxon>rosids</taxon>
        <taxon>malvids</taxon>
        <taxon>Sapindales</taxon>
        <taxon>Sapindaceae</taxon>
        <taxon>Hippocastanoideae</taxon>
        <taxon>Acereae</taxon>
        <taxon>Acer</taxon>
    </lineage>
</organism>
<evidence type="ECO:0000313" key="3">
    <source>
        <dbReference type="Proteomes" id="UP001064489"/>
    </source>
</evidence>
<dbReference type="AlphaFoldDB" id="A0AAD5J3J8"/>